<protein>
    <recommendedName>
        <fullName evidence="8">Palmitoyltransferase</fullName>
        <ecNumber evidence="8">2.3.1.225</ecNumber>
    </recommendedName>
</protein>
<feature type="transmembrane region" description="Helical" evidence="8">
    <location>
        <begin position="265"/>
        <end position="283"/>
    </location>
</feature>
<keyword evidence="8" id="KW-0012">Acyltransferase</keyword>
<dbReference type="EC" id="2.3.1.225" evidence="8"/>
<dbReference type="Proteomes" id="UP000095284">
    <property type="component" value="Unplaced"/>
</dbReference>
<dbReference type="PROSITE" id="PS50216">
    <property type="entry name" value="DHHC"/>
    <property type="match status" value="1"/>
</dbReference>
<accession>A0A1I7SSV9</accession>
<keyword evidence="4 8" id="KW-1133">Transmembrane helix</keyword>
<dbReference type="GO" id="GO:0016020">
    <property type="term" value="C:membrane"/>
    <property type="evidence" value="ECO:0007669"/>
    <property type="project" value="UniProtKB-SubCell"/>
</dbReference>
<feature type="repeat" description="ANK" evidence="7">
    <location>
        <begin position="116"/>
        <end position="148"/>
    </location>
</feature>
<dbReference type="Pfam" id="PF00023">
    <property type="entry name" value="Ank"/>
    <property type="match status" value="1"/>
</dbReference>
<dbReference type="PROSITE" id="PS50088">
    <property type="entry name" value="ANK_REPEAT"/>
    <property type="match status" value="5"/>
</dbReference>
<dbReference type="InterPro" id="IPR036770">
    <property type="entry name" value="Ankyrin_rpt-contain_sf"/>
</dbReference>
<feature type="repeat" description="ANK" evidence="7">
    <location>
        <begin position="83"/>
        <end position="115"/>
    </location>
</feature>
<comment type="catalytic activity">
    <reaction evidence="8">
        <text>L-cysteinyl-[protein] + hexadecanoyl-CoA = S-hexadecanoyl-L-cysteinyl-[protein] + CoA</text>
        <dbReference type="Rhea" id="RHEA:36683"/>
        <dbReference type="Rhea" id="RHEA-COMP:10131"/>
        <dbReference type="Rhea" id="RHEA-COMP:11032"/>
        <dbReference type="ChEBI" id="CHEBI:29950"/>
        <dbReference type="ChEBI" id="CHEBI:57287"/>
        <dbReference type="ChEBI" id="CHEBI:57379"/>
        <dbReference type="ChEBI" id="CHEBI:74151"/>
        <dbReference type="EC" id="2.3.1.225"/>
    </reaction>
</comment>
<dbReference type="eggNOG" id="KOG0509">
    <property type="taxonomic scope" value="Eukaryota"/>
</dbReference>
<comment type="similarity">
    <text evidence="8">Belongs to the DHHC palmitoyltransferase family.</text>
</comment>
<keyword evidence="3" id="KW-0677">Repeat</keyword>
<evidence type="ECO:0000256" key="6">
    <source>
        <dbReference type="ARBA" id="ARBA00023136"/>
    </source>
</evidence>
<dbReference type="PROSITE" id="PS50297">
    <property type="entry name" value="ANK_REP_REGION"/>
    <property type="match status" value="4"/>
</dbReference>
<feature type="transmembrane region" description="Helical" evidence="8">
    <location>
        <begin position="320"/>
        <end position="340"/>
    </location>
</feature>
<evidence type="ECO:0000256" key="1">
    <source>
        <dbReference type="ARBA" id="ARBA00004141"/>
    </source>
</evidence>
<name>A0A1I7SSV9_BURXY</name>
<comment type="domain">
    <text evidence="8">The DHHC domain is required for palmitoyltransferase activity.</text>
</comment>
<dbReference type="SMART" id="SM00248">
    <property type="entry name" value="ANK"/>
    <property type="match status" value="6"/>
</dbReference>
<dbReference type="PANTHER" id="PTHR24161">
    <property type="entry name" value="ANK_REP_REGION DOMAIN-CONTAINING PROTEIN-RELATED"/>
    <property type="match status" value="1"/>
</dbReference>
<dbReference type="Gene3D" id="1.25.40.20">
    <property type="entry name" value="Ankyrin repeat-containing domain"/>
    <property type="match status" value="1"/>
</dbReference>
<evidence type="ECO:0000256" key="5">
    <source>
        <dbReference type="ARBA" id="ARBA00023043"/>
    </source>
</evidence>
<dbReference type="PANTHER" id="PTHR24161:SF85">
    <property type="entry name" value="PALMITOYLTRANSFERASE HIP14"/>
    <property type="match status" value="1"/>
</dbReference>
<feature type="transmembrane region" description="Helical" evidence="8">
    <location>
        <begin position="289"/>
        <end position="308"/>
    </location>
</feature>
<keyword evidence="8" id="KW-0808">Transferase</keyword>
<evidence type="ECO:0000256" key="8">
    <source>
        <dbReference type="RuleBase" id="RU079119"/>
    </source>
</evidence>
<evidence type="ECO:0000256" key="7">
    <source>
        <dbReference type="PROSITE-ProRule" id="PRU00023"/>
    </source>
</evidence>
<organism evidence="10 11">
    <name type="scientific">Bursaphelenchus xylophilus</name>
    <name type="common">Pinewood nematode worm</name>
    <name type="synonym">Aphelenchoides xylophilus</name>
    <dbReference type="NCBI Taxonomy" id="6326"/>
    <lineage>
        <taxon>Eukaryota</taxon>
        <taxon>Metazoa</taxon>
        <taxon>Ecdysozoa</taxon>
        <taxon>Nematoda</taxon>
        <taxon>Chromadorea</taxon>
        <taxon>Rhabditida</taxon>
        <taxon>Tylenchina</taxon>
        <taxon>Tylenchomorpha</taxon>
        <taxon>Aphelenchoidea</taxon>
        <taxon>Aphelenchoididae</taxon>
        <taxon>Bursaphelenchus</taxon>
    </lineage>
</organism>
<dbReference type="GO" id="GO:0019706">
    <property type="term" value="F:protein-cysteine S-palmitoyltransferase activity"/>
    <property type="evidence" value="ECO:0007669"/>
    <property type="project" value="UniProtKB-EC"/>
</dbReference>
<dbReference type="SUPFAM" id="SSF48403">
    <property type="entry name" value="Ankyrin repeat"/>
    <property type="match status" value="1"/>
</dbReference>
<feature type="domain" description="Palmitoyltransferase DHHC" evidence="9">
    <location>
        <begin position="395"/>
        <end position="519"/>
    </location>
</feature>
<evidence type="ECO:0000256" key="3">
    <source>
        <dbReference type="ARBA" id="ARBA00022737"/>
    </source>
</evidence>
<dbReference type="InterPro" id="IPR001594">
    <property type="entry name" value="Palmitoyltrfase_DHHC"/>
</dbReference>
<feature type="repeat" description="ANK" evidence="7">
    <location>
        <begin position="49"/>
        <end position="81"/>
    </location>
</feature>
<feature type="transmembrane region" description="Helical" evidence="8">
    <location>
        <begin position="483"/>
        <end position="503"/>
    </location>
</feature>
<evidence type="ECO:0000259" key="9">
    <source>
        <dbReference type="Pfam" id="PF01529"/>
    </source>
</evidence>
<dbReference type="WBParaSite" id="BXY_1612700.1">
    <property type="protein sequence ID" value="BXY_1612700.1"/>
    <property type="gene ID" value="BXY_1612700"/>
</dbReference>
<feature type="repeat" description="ANK" evidence="7">
    <location>
        <begin position="149"/>
        <end position="182"/>
    </location>
</feature>
<reference evidence="11" key="1">
    <citation type="submission" date="2016-11" db="UniProtKB">
        <authorList>
            <consortium name="WormBaseParasite"/>
        </authorList>
    </citation>
    <scope>IDENTIFICATION</scope>
</reference>
<feature type="transmembrane region" description="Helical" evidence="8">
    <location>
        <begin position="346"/>
        <end position="364"/>
    </location>
</feature>
<dbReference type="AlphaFoldDB" id="A0A1I7SSV9"/>
<evidence type="ECO:0000256" key="2">
    <source>
        <dbReference type="ARBA" id="ARBA00022692"/>
    </source>
</evidence>
<evidence type="ECO:0000256" key="4">
    <source>
        <dbReference type="ARBA" id="ARBA00022989"/>
    </source>
</evidence>
<comment type="subcellular location">
    <subcellularLocation>
        <location evidence="1">Membrane</location>
        <topology evidence="1">Multi-pass membrane protein</topology>
    </subcellularLocation>
</comment>
<dbReference type="Pfam" id="PF12796">
    <property type="entry name" value="Ank_2"/>
    <property type="match status" value="2"/>
</dbReference>
<keyword evidence="6 8" id="KW-0472">Membrane</keyword>
<proteinExistence type="inferred from homology"/>
<keyword evidence="5 7" id="KW-0040">ANK repeat</keyword>
<evidence type="ECO:0000313" key="11">
    <source>
        <dbReference type="WBParaSite" id="BXY_1612700.1"/>
    </source>
</evidence>
<dbReference type="Pfam" id="PF01529">
    <property type="entry name" value="DHHC"/>
    <property type="match status" value="1"/>
</dbReference>
<sequence length="579" mass="64996">MTEWETESQEPHGMAQIMQARRAAQLGDYKAIKDLLDQGLVEAGAMDPDDCSLLHWAAINNRLDVARLLIERGAPVNAIGGVLSSTPLHWAARHGHHSIIALLIQNGADPEIKDGEGFMALHIASQFGSTPVVAYLVASGQSPNALDSTKMTPLMWAAFKVQGLNPLNVLLQLGADVNLVDSNFHDTALHWAVISGNTYAVKELLKTGVKVEALNRQNETALDIARQQGHHAIVQLLETAARKRRQAPTSFKQQLYEDDVLKKRLIMSIPLAIFTTLLLTFYSTVDLRLKIFLCVLYFIFGLFLKSSYLKYNRRECMDYLPVSIASTVMSFFVFTWFTFLNGLMPWHTQIFMIFVIIIVPYLFIKSIYSDPGIIKSTDAEKLKAIKEVVEENVFGQNFCVTCLRKKLPRSKHCRVCEHCIVRYDHHCPWIANCVGGKNHRLFLVFLVGTFLGSGVITLSSILYMRSECSELEFYEVIGCEPAVLMTSTLGVLATGLIFSLLVMQLYQIGRGLTTNERLNAHRYGYMTVKEDNVITKSPYDVCNAYLLSNGITENLKIFLMSKELDFVEFGPTKDGYINV</sequence>
<feature type="repeat" description="ANK" evidence="7">
    <location>
        <begin position="184"/>
        <end position="216"/>
    </location>
</feature>
<dbReference type="InterPro" id="IPR002110">
    <property type="entry name" value="Ankyrin_rpt"/>
</dbReference>
<evidence type="ECO:0000313" key="10">
    <source>
        <dbReference type="Proteomes" id="UP000095284"/>
    </source>
</evidence>
<feature type="transmembrane region" description="Helical" evidence="8">
    <location>
        <begin position="441"/>
        <end position="463"/>
    </location>
</feature>
<dbReference type="PRINTS" id="PR01415">
    <property type="entry name" value="ANKYRIN"/>
</dbReference>
<keyword evidence="2 8" id="KW-0812">Transmembrane</keyword>